<dbReference type="EMBL" id="JBBWUH010000007">
    <property type="protein sequence ID" value="KAK8161985.1"/>
    <property type="molecule type" value="Genomic_DNA"/>
</dbReference>
<feature type="compositionally biased region" description="Basic residues" evidence="1">
    <location>
        <begin position="349"/>
        <end position="359"/>
    </location>
</feature>
<accession>A0ABR1XPE5</accession>
<feature type="compositionally biased region" description="Basic and acidic residues" evidence="1">
    <location>
        <begin position="360"/>
        <end position="372"/>
    </location>
</feature>
<comment type="caution">
    <text evidence="2">The sequence shown here is derived from an EMBL/GenBank/DDBJ whole genome shotgun (WGS) entry which is preliminary data.</text>
</comment>
<evidence type="ECO:0000313" key="2">
    <source>
        <dbReference type="EMBL" id="KAK8161985.1"/>
    </source>
</evidence>
<organism evidence="2 3">
    <name type="scientific">Phyllosticta citrichinensis</name>
    <dbReference type="NCBI Taxonomy" id="1130410"/>
    <lineage>
        <taxon>Eukaryota</taxon>
        <taxon>Fungi</taxon>
        <taxon>Dikarya</taxon>
        <taxon>Ascomycota</taxon>
        <taxon>Pezizomycotina</taxon>
        <taxon>Dothideomycetes</taxon>
        <taxon>Dothideomycetes incertae sedis</taxon>
        <taxon>Botryosphaeriales</taxon>
        <taxon>Phyllostictaceae</taxon>
        <taxon>Phyllosticta</taxon>
    </lineage>
</organism>
<evidence type="ECO:0000313" key="3">
    <source>
        <dbReference type="Proteomes" id="UP001456524"/>
    </source>
</evidence>
<proteinExistence type="predicted"/>
<reference evidence="2 3" key="1">
    <citation type="journal article" date="2022" name="G3 (Bethesda)">
        <title>Enemy or ally: a genomic approach to elucidate the lifestyle of Phyllosticta citrichinaensis.</title>
        <authorList>
            <person name="Buijs V.A."/>
            <person name="Groenewald J.Z."/>
            <person name="Haridas S."/>
            <person name="LaButti K.M."/>
            <person name="Lipzen A."/>
            <person name="Martin F.M."/>
            <person name="Barry K."/>
            <person name="Grigoriev I.V."/>
            <person name="Crous P.W."/>
            <person name="Seidl M.F."/>
        </authorList>
    </citation>
    <scope>NUCLEOTIDE SEQUENCE [LARGE SCALE GENOMIC DNA]</scope>
    <source>
        <strain evidence="2 3">CBS 129764</strain>
    </source>
</reference>
<feature type="region of interest" description="Disordered" evidence="1">
    <location>
        <begin position="339"/>
        <end position="380"/>
    </location>
</feature>
<protein>
    <submittedName>
        <fullName evidence="2">Uncharacterized protein</fullName>
    </submittedName>
</protein>
<evidence type="ECO:0000256" key="1">
    <source>
        <dbReference type="SAM" id="MobiDB-lite"/>
    </source>
</evidence>
<sequence>MCSATLRLNSMILATLPGSKRWRETAIEGSDYPTLTFTVSWWNFAYCPSPFCSSVCNLSFDVTDPCVNFSYHSPRANCRMPRPFHGFFDSPHEARCHMNAPLWTTPLGSNDPYFPHTLEQEKYLVKEIYEAMIDPGPFWSGIPMSYRQCGILKEPDVLSHQISDKLLEAIAWEALQAMKKLYREGFTSSYDHTNLVSPDRHFSFVDRHKALCSLLRDWKCTCDMMIRWQSYKFVALPVFYRAFEQLASRELQRAQEMASHDASLTKALADLVRHISKCRLFEFPVARANIWPFYANLVLIDTSGFEQFLNERHNCCGKSIESSDDRMVELLPPSKKRRIGESIAGYPPRMHRQSCRRKSSREQQELSRHDPTTGHGARHL</sequence>
<keyword evidence="3" id="KW-1185">Reference proteome</keyword>
<name>A0ABR1XPE5_9PEZI</name>
<gene>
    <name evidence="2" type="ORF">IWX90DRAFT_285647</name>
</gene>
<dbReference type="Proteomes" id="UP001456524">
    <property type="component" value="Unassembled WGS sequence"/>
</dbReference>